<evidence type="ECO:0000256" key="4">
    <source>
        <dbReference type="SAM" id="SignalP"/>
    </source>
</evidence>
<dbReference type="CDD" id="cd00130">
    <property type="entry name" value="PAS"/>
    <property type="match status" value="1"/>
</dbReference>
<accession>A0A2S4JMY2</accession>
<dbReference type="NCBIfam" id="TIGR00254">
    <property type="entry name" value="GGDEF"/>
    <property type="match status" value="1"/>
</dbReference>
<dbReference type="CDD" id="cd13708">
    <property type="entry name" value="PBP2_BvgS_like_1"/>
    <property type="match status" value="1"/>
</dbReference>
<name>A0A2S4JMY2_9SPIO</name>
<dbReference type="SUPFAM" id="SSF55073">
    <property type="entry name" value="Nucleotide cyclase"/>
    <property type="match status" value="1"/>
</dbReference>
<organism evidence="8 9">
    <name type="scientific">Alkalispirochaeta sphaeroplastigenens</name>
    <dbReference type="NCBI Taxonomy" id="1187066"/>
    <lineage>
        <taxon>Bacteria</taxon>
        <taxon>Pseudomonadati</taxon>
        <taxon>Spirochaetota</taxon>
        <taxon>Spirochaetia</taxon>
        <taxon>Spirochaetales</taxon>
        <taxon>Spirochaetaceae</taxon>
        <taxon>Alkalispirochaeta</taxon>
    </lineage>
</organism>
<dbReference type="CDD" id="cd01949">
    <property type="entry name" value="GGDEF"/>
    <property type="match status" value="1"/>
</dbReference>
<dbReference type="PROSITE" id="PS50112">
    <property type="entry name" value="PAS"/>
    <property type="match status" value="1"/>
</dbReference>
<protein>
    <recommendedName>
        <fullName evidence="1">diguanylate cyclase</fullName>
        <ecNumber evidence="1">2.7.7.65</ecNumber>
    </recommendedName>
</protein>
<dbReference type="Gene3D" id="3.30.450.20">
    <property type="entry name" value="PAS domain"/>
    <property type="match status" value="1"/>
</dbReference>
<evidence type="ECO:0000259" key="6">
    <source>
        <dbReference type="PROSITE" id="PS50113"/>
    </source>
</evidence>
<comment type="catalytic activity">
    <reaction evidence="2">
        <text>2 GTP = 3',3'-c-di-GMP + 2 diphosphate</text>
        <dbReference type="Rhea" id="RHEA:24898"/>
        <dbReference type="ChEBI" id="CHEBI:33019"/>
        <dbReference type="ChEBI" id="CHEBI:37565"/>
        <dbReference type="ChEBI" id="CHEBI:58805"/>
        <dbReference type="EC" id="2.7.7.65"/>
    </reaction>
</comment>
<sequence length="618" mass="70241">MKVKLHRGFLRLFPLFPGFFLVMALHAGDPDQASGLRVNLLPEERLYLERLGPLTVAPDPDWPPFEYFDDEGNFAGIAADLLNLVADRLGIEFSWVFPRDWPEALELSRAGDVLILPFLNQTPEREEWLVFTDPLLVDPNVFITRQEHPFIADAAQFTDETIVFPQGTSMEERVRRDFPNLRVLTVPSEKDVFQAVLDGRADMALRSLAISAYTIRKEGLFNLKIAGQAPDAYVNRLRMGVLRGQEPLREILNRGIATITPREREEIVNRHVNITVVRPVYLSAAFRVLAVLVVLVLVSLFWNHRLRKANHALQESERSKSVLLASLPGMAYRCRDDGSWTMELVSEGSRGLTGYGSEDIIHNRVVSYDDIIHPDDRDQVRRAWAEAKTRQGLHRLEYRIRTANGEERWVFEQGMYVGSDSRGAGIIEGLIIDITDRKRAEDSLYHMAVHDQLTELFNRHHVLERLGNLMEEYLREGREFSFCMIDLDHFKAINDTWGHAAGDLVLREFARVLASSVRSYDLSGRFGGEEFVVVLVNAGVPEAHELFGRLQRRIRETDVLFQGTPLRITFSGGVSTTRDVLSPSSAGQGLQELIAIADGRLYQAKREGRNRIVYPDES</sequence>
<dbReference type="InterPro" id="IPR001638">
    <property type="entry name" value="Solute-binding_3/MltF_N"/>
</dbReference>
<dbReference type="InterPro" id="IPR000014">
    <property type="entry name" value="PAS"/>
</dbReference>
<dbReference type="OrthoDB" id="9781505at2"/>
<dbReference type="InterPro" id="IPR000160">
    <property type="entry name" value="GGDEF_dom"/>
</dbReference>
<dbReference type="PROSITE" id="PS50887">
    <property type="entry name" value="GGDEF"/>
    <property type="match status" value="1"/>
</dbReference>
<dbReference type="SMART" id="SM00267">
    <property type="entry name" value="GGDEF"/>
    <property type="match status" value="1"/>
</dbReference>
<evidence type="ECO:0000259" key="7">
    <source>
        <dbReference type="PROSITE" id="PS50887"/>
    </source>
</evidence>
<dbReference type="GO" id="GO:0052621">
    <property type="term" value="F:diguanylate cyclase activity"/>
    <property type="evidence" value="ECO:0007669"/>
    <property type="project" value="UniProtKB-EC"/>
</dbReference>
<evidence type="ECO:0000259" key="5">
    <source>
        <dbReference type="PROSITE" id="PS50112"/>
    </source>
</evidence>
<keyword evidence="3" id="KW-0472">Membrane</keyword>
<feature type="domain" description="GGDEF" evidence="7">
    <location>
        <begin position="478"/>
        <end position="617"/>
    </location>
</feature>
<feature type="transmembrane region" description="Helical" evidence="3">
    <location>
        <begin position="280"/>
        <end position="302"/>
    </location>
</feature>
<comment type="caution">
    <text evidence="8">The sequence shown here is derived from an EMBL/GenBank/DDBJ whole genome shotgun (WGS) entry which is preliminary data.</text>
</comment>
<dbReference type="Gene3D" id="3.30.70.270">
    <property type="match status" value="1"/>
</dbReference>
<dbReference type="AlphaFoldDB" id="A0A2S4JMY2"/>
<dbReference type="InterPro" id="IPR029787">
    <property type="entry name" value="Nucleotide_cyclase"/>
</dbReference>
<feature type="chain" id="PRO_5015589732" description="diguanylate cyclase" evidence="4">
    <location>
        <begin position="28"/>
        <end position="618"/>
    </location>
</feature>
<dbReference type="PROSITE" id="PS50113">
    <property type="entry name" value="PAC"/>
    <property type="match status" value="1"/>
</dbReference>
<dbReference type="NCBIfam" id="TIGR00229">
    <property type="entry name" value="sensory_box"/>
    <property type="match status" value="1"/>
</dbReference>
<dbReference type="SMART" id="SM00062">
    <property type="entry name" value="PBPb"/>
    <property type="match status" value="1"/>
</dbReference>
<proteinExistence type="predicted"/>
<dbReference type="InterPro" id="IPR000700">
    <property type="entry name" value="PAS-assoc_C"/>
</dbReference>
<evidence type="ECO:0000256" key="1">
    <source>
        <dbReference type="ARBA" id="ARBA00012528"/>
    </source>
</evidence>
<keyword evidence="3" id="KW-1133">Transmembrane helix</keyword>
<dbReference type="Pfam" id="PF00990">
    <property type="entry name" value="GGDEF"/>
    <property type="match status" value="1"/>
</dbReference>
<dbReference type="EC" id="2.7.7.65" evidence="1"/>
<dbReference type="EMBL" id="LPWH01000071">
    <property type="protein sequence ID" value="POR00852.1"/>
    <property type="molecule type" value="Genomic_DNA"/>
</dbReference>
<gene>
    <name evidence="8" type="ORF">AU468_09395</name>
</gene>
<dbReference type="Gene3D" id="3.40.190.10">
    <property type="entry name" value="Periplasmic binding protein-like II"/>
    <property type="match status" value="2"/>
</dbReference>
<dbReference type="Pfam" id="PF08447">
    <property type="entry name" value="PAS_3"/>
    <property type="match status" value="1"/>
</dbReference>
<dbReference type="InterPro" id="IPR043128">
    <property type="entry name" value="Rev_trsase/Diguanyl_cyclase"/>
</dbReference>
<dbReference type="PANTHER" id="PTHR45138">
    <property type="entry name" value="REGULATORY COMPONENTS OF SENSORY TRANSDUCTION SYSTEM"/>
    <property type="match status" value="1"/>
</dbReference>
<feature type="domain" description="PAC" evidence="6">
    <location>
        <begin position="394"/>
        <end position="446"/>
    </location>
</feature>
<dbReference type="FunFam" id="3.30.70.270:FF:000001">
    <property type="entry name" value="Diguanylate cyclase domain protein"/>
    <property type="match status" value="1"/>
</dbReference>
<dbReference type="InterPro" id="IPR013655">
    <property type="entry name" value="PAS_fold_3"/>
</dbReference>
<dbReference type="RefSeq" id="WP_103680498.1">
    <property type="nucleotide sequence ID" value="NZ_LPWH01000071.1"/>
</dbReference>
<keyword evidence="3" id="KW-0812">Transmembrane</keyword>
<evidence type="ECO:0000313" key="9">
    <source>
        <dbReference type="Proteomes" id="UP000237350"/>
    </source>
</evidence>
<keyword evidence="4" id="KW-0732">Signal</keyword>
<dbReference type="InterPro" id="IPR035965">
    <property type="entry name" value="PAS-like_dom_sf"/>
</dbReference>
<feature type="domain" description="PAS" evidence="5">
    <location>
        <begin position="316"/>
        <end position="391"/>
    </location>
</feature>
<dbReference type="PANTHER" id="PTHR45138:SF9">
    <property type="entry name" value="DIGUANYLATE CYCLASE DGCM-RELATED"/>
    <property type="match status" value="1"/>
</dbReference>
<evidence type="ECO:0000256" key="3">
    <source>
        <dbReference type="SAM" id="Phobius"/>
    </source>
</evidence>
<keyword evidence="9" id="KW-1185">Reference proteome</keyword>
<dbReference type="InterPro" id="IPR050469">
    <property type="entry name" value="Diguanylate_Cyclase"/>
</dbReference>
<dbReference type="Pfam" id="PF00497">
    <property type="entry name" value="SBP_bac_3"/>
    <property type="match status" value="1"/>
</dbReference>
<feature type="signal peptide" evidence="4">
    <location>
        <begin position="1"/>
        <end position="27"/>
    </location>
</feature>
<evidence type="ECO:0000256" key="2">
    <source>
        <dbReference type="ARBA" id="ARBA00034247"/>
    </source>
</evidence>
<evidence type="ECO:0000313" key="8">
    <source>
        <dbReference type="EMBL" id="POR00852.1"/>
    </source>
</evidence>
<reference evidence="9" key="1">
    <citation type="submission" date="2015-12" db="EMBL/GenBank/DDBJ databases">
        <authorList>
            <person name="Lodha T.D."/>
            <person name="Chintalapati S."/>
            <person name="Chintalapati V.R."/>
            <person name="Sravanthi T."/>
        </authorList>
    </citation>
    <scope>NUCLEOTIDE SEQUENCE [LARGE SCALE GENOMIC DNA]</scope>
    <source>
        <strain evidence="9">JC133</strain>
    </source>
</reference>
<dbReference type="SUPFAM" id="SSF53850">
    <property type="entry name" value="Periplasmic binding protein-like II"/>
    <property type="match status" value="1"/>
</dbReference>
<dbReference type="Proteomes" id="UP000237350">
    <property type="component" value="Unassembled WGS sequence"/>
</dbReference>
<dbReference type="SUPFAM" id="SSF55785">
    <property type="entry name" value="PYP-like sensor domain (PAS domain)"/>
    <property type="match status" value="1"/>
</dbReference>